<comment type="caution">
    <text evidence="2">The sequence shown here is derived from an EMBL/GenBank/DDBJ whole genome shotgun (WGS) entry which is preliminary data.</text>
</comment>
<evidence type="ECO:0000259" key="1">
    <source>
        <dbReference type="PROSITE" id="PS51379"/>
    </source>
</evidence>
<dbReference type="Gene3D" id="3.30.70.20">
    <property type="match status" value="1"/>
</dbReference>
<dbReference type="AlphaFoldDB" id="A0A0F9C857"/>
<evidence type="ECO:0000313" key="2">
    <source>
        <dbReference type="EMBL" id="KKL45329.1"/>
    </source>
</evidence>
<accession>A0A0F9C857</accession>
<gene>
    <name evidence="2" type="ORF">LCGC14_2356780</name>
</gene>
<dbReference type="PROSITE" id="PS00198">
    <property type="entry name" value="4FE4S_FER_1"/>
    <property type="match status" value="1"/>
</dbReference>
<dbReference type="InterPro" id="IPR017900">
    <property type="entry name" value="4Fe4S_Fe_S_CS"/>
</dbReference>
<feature type="non-terminal residue" evidence="2">
    <location>
        <position position="77"/>
    </location>
</feature>
<dbReference type="EMBL" id="LAZR01034429">
    <property type="protein sequence ID" value="KKL45329.1"/>
    <property type="molecule type" value="Genomic_DNA"/>
</dbReference>
<reference evidence="2" key="1">
    <citation type="journal article" date="2015" name="Nature">
        <title>Complex archaea that bridge the gap between prokaryotes and eukaryotes.</title>
        <authorList>
            <person name="Spang A."/>
            <person name="Saw J.H."/>
            <person name="Jorgensen S.L."/>
            <person name="Zaremba-Niedzwiedzka K."/>
            <person name="Martijn J."/>
            <person name="Lind A.E."/>
            <person name="van Eijk R."/>
            <person name="Schleper C."/>
            <person name="Guy L."/>
            <person name="Ettema T.J."/>
        </authorList>
    </citation>
    <scope>NUCLEOTIDE SEQUENCE</scope>
</reference>
<organism evidence="2">
    <name type="scientific">marine sediment metagenome</name>
    <dbReference type="NCBI Taxonomy" id="412755"/>
    <lineage>
        <taxon>unclassified sequences</taxon>
        <taxon>metagenomes</taxon>
        <taxon>ecological metagenomes</taxon>
    </lineage>
</organism>
<dbReference type="InterPro" id="IPR017896">
    <property type="entry name" value="4Fe4S_Fe-S-bd"/>
</dbReference>
<dbReference type="SUPFAM" id="SSF54862">
    <property type="entry name" value="4Fe-4S ferredoxins"/>
    <property type="match status" value="1"/>
</dbReference>
<dbReference type="Pfam" id="PF13187">
    <property type="entry name" value="Fer4_9"/>
    <property type="match status" value="1"/>
</dbReference>
<feature type="domain" description="4Fe-4S ferredoxin-type" evidence="1">
    <location>
        <begin position="2"/>
        <end position="31"/>
    </location>
</feature>
<name>A0A0F9C857_9ZZZZ</name>
<dbReference type="PROSITE" id="PS51379">
    <property type="entry name" value="4FE4S_FER_2"/>
    <property type="match status" value="2"/>
</dbReference>
<protein>
    <recommendedName>
        <fullName evidence="1">4Fe-4S ferredoxin-type domain-containing protein</fullName>
    </recommendedName>
</protein>
<proteinExistence type="predicted"/>
<feature type="domain" description="4Fe-4S ferredoxin-type" evidence="1">
    <location>
        <begin position="34"/>
        <end position="65"/>
    </location>
</feature>
<sequence>MALLTVDQEKCKRDGICIAECPAAIIEFKEKGAFPTLIDGGEEFCISCGHCVAVCPHGAMSHAIMKPENCPPVQHEW</sequence>